<dbReference type="AlphaFoldDB" id="A0A1H7T496"/>
<dbReference type="PANTHER" id="PTHR42928:SF5">
    <property type="entry name" value="BLR1237 PROTEIN"/>
    <property type="match status" value="1"/>
</dbReference>
<name>A0A1H7T496_9HYPH</name>
<evidence type="ECO:0000313" key="3">
    <source>
        <dbReference type="Proteomes" id="UP000199664"/>
    </source>
</evidence>
<dbReference type="PANTHER" id="PTHR42928">
    <property type="entry name" value="TRICARBOXYLATE-BINDING PROTEIN"/>
    <property type="match status" value="1"/>
</dbReference>
<proteinExistence type="inferred from homology"/>
<dbReference type="RefSeq" id="WP_091836773.1">
    <property type="nucleotide sequence ID" value="NZ_FOAN01000005.1"/>
</dbReference>
<evidence type="ECO:0000256" key="1">
    <source>
        <dbReference type="ARBA" id="ARBA00006987"/>
    </source>
</evidence>
<dbReference type="OrthoDB" id="8443386at2"/>
<dbReference type="InterPro" id="IPR005064">
    <property type="entry name" value="BUG"/>
</dbReference>
<dbReference type="Gene3D" id="3.40.190.150">
    <property type="entry name" value="Bordetella uptake gene, domain 1"/>
    <property type="match status" value="1"/>
</dbReference>
<dbReference type="PIRSF" id="PIRSF017082">
    <property type="entry name" value="YflP"/>
    <property type="match status" value="1"/>
</dbReference>
<reference evidence="3" key="1">
    <citation type="submission" date="2016-10" db="EMBL/GenBank/DDBJ databases">
        <authorList>
            <person name="Varghese N."/>
            <person name="Submissions S."/>
        </authorList>
    </citation>
    <scope>NUCLEOTIDE SEQUENCE [LARGE SCALE GENOMIC DNA]</scope>
    <source>
        <strain evidence="3">LMG 26383,CCUG 61248,R- 45681</strain>
    </source>
</reference>
<accession>A0A1H7T496</accession>
<dbReference type="Proteomes" id="UP000199664">
    <property type="component" value="Unassembled WGS sequence"/>
</dbReference>
<sequence length="327" mass="33197">MSGMDEAGIGRRALLGGLAAMAGLGLASRAAFAFPTQPITFVVPYAPGSTDQFARAFGTEMEKILGKNVLVETRPGAGGTIGANYVAKSAKPDGHTLLFSTSAPLSVAPHQNQLPYAVSDLRPVARVGLGPNVMGARVGAPFNDVKSLVAYAKANPEKVTFGSAGTGGGTHLSGEAFALAADIKLTHVPFPGATPAVAATVGGTIDLALGFAQSIVPQAKGGRMVAIAQFGKTRAKILPDVPTFAESGVDLALSPLVGIWAPKATPDAVVQQLAAVIEKAAAGPAVIAFAQSTMTEVEFAGPDVFGREIAEESAMMKPLLVKLGLAK</sequence>
<dbReference type="InterPro" id="IPR006311">
    <property type="entry name" value="TAT_signal"/>
</dbReference>
<organism evidence="2 3">
    <name type="scientific">Bosea lupini</name>
    <dbReference type="NCBI Taxonomy" id="1036779"/>
    <lineage>
        <taxon>Bacteria</taxon>
        <taxon>Pseudomonadati</taxon>
        <taxon>Pseudomonadota</taxon>
        <taxon>Alphaproteobacteria</taxon>
        <taxon>Hyphomicrobiales</taxon>
        <taxon>Boseaceae</taxon>
        <taxon>Bosea</taxon>
    </lineage>
</organism>
<dbReference type="InterPro" id="IPR042100">
    <property type="entry name" value="Bug_dom1"/>
</dbReference>
<dbReference type="SUPFAM" id="SSF53850">
    <property type="entry name" value="Periplasmic binding protein-like II"/>
    <property type="match status" value="1"/>
</dbReference>
<evidence type="ECO:0000313" key="2">
    <source>
        <dbReference type="EMBL" id="SEL79671.1"/>
    </source>
</evidence>
<dbReference type="Gene3D" id="3.40.190.10">
    <property type="entry name" value="Periplasmic binding protein-like II"/>
    <property type="match status" value="1"/>
</dbReference>
<dbReference type="EMBL" id="FOAN01000005">
    <property type="protein sequence ID" value="SEL79671.1"/>
    <property type="molecule type" value="Genomic_DNA"/>
</dbReference>
<comment type="similarity">
    <text evidence="1">Belongs to the UPF0065 (bug) family.</text>
</comment>
<dbReference type="STRING" id="1036779.SAMN04515666_105349"/>
<keyword evidence="2" id="KW-0675">Receptor</keyword>
<keyword evidence="3" id="KW-1185">Reference proteome</keyword>
<dbReference type="CDD" id="cd07012">
    <property type="entry name" value="PBP2_Bug_TTT"/>
    <property type="match status" value="1"/>
</dbReference>
<dbReference type="PROSITE" id="PS51318">
    <property type="entry name" value="TAT"/>
    <property type="match status" value="1"/>
</dbReference>
<protein>
    <submittedName>
        <fullName evidence="2">Tripartite-type tricarboxylate transporter, receptor component TctC</fullName>
    </submittedName>
</protein>
<gene>
    <name evidence="2" type="ORF">SAMN04515666_105349</name>
</gene>
<dbReference type="Pfam" id="PF03401">
    <property type="entry name" value="TctC"/>
    <property type="match status" value="1"/>
</dbReference>